<proteinExistence type="predicted"/>
<feature type="compositionally biased region" description="Gly residues" evidence="1">
    <location>
        <begin position="444"/>
        <end position="467"/>
    </location>
</feature>
<keyword evidence="4" id="KW-1185">Reference proteome</keyword>
<dbReference type="Pfam" id="PF25547">
    <property type="entry name" value="WXG100_2"/>
    <property type="match status" value="1"/>
</dbReference>
<organism evidence="3 4">
    <name type="scientific">Kitasatospora paracochleata</name>
    <dbReference type="NCBI Taxonomy" id="58354"/>
    <lineage>
        <taxon>Bacteria</taxon>
        <taxon>Bacillati</taxon>
        <taxon>Actinomycetota</taxon>
        <taxon>Actinomycetes</taxon>
        <taxon>Kitasatosporales</taxon>
        <taxon>Streptomycetaceae</taxon>
        <taxon>Kitasatospora</taxon>
    </lineage>
</organism>
<feature type="region of interest" description="Disordered" evidence="1">
    <location>
        <begin position="355"/>
        <end position="525"/>
    </location>
</feature>
<evidence type="ECO:0000256" key="1">
    <source>
        <dbReference type="SAM" id="MobiDB-lite"/>
    </source>
</evidence>
<accession>A0ABT1IV38</accession>
<evidence type="ECO:0000313" key="4">
    <source>
        <dbReference type="Proteomes" id="UP001206483"/>
    </source>
</evidence>
<dbReference type="InterPro" id="IPR057746">
    <property type="entry name" value="CpnT-like_N"/>
</dbReference>
<dbReference type="EMBL" id="JAMZDX010000002">
    <property type="protein sequence ID" value="MCP2308997.1"/>
    <property type="molecule type" value="Genomic_DNA"/>
</dbReference>
<dbReference type="Proteomes" id="UP001206483">
    <property type="component" value="Unassembled WGS sequence"/>
</dbReference>
<feature type="domain" description="Outer membrane channel protein CpnT-like N-terminal" evidence="2">
    <location>
        <begin position="12"/>
        <end position="132"/>
    </location>
</feature>
<comment type="caution">
    <text evidence="3">The sequence shown here is derived from an EMBL/GenBank/DDBJ whole genome shotgun (WGS) entry which is preliminary data.</text>
</comment>
<reference evidence="3 4" key="1">
    <citation type="submission" date="2022-06" db="EMBL/GenBank/DDBJ databases">
        <title>Sequencing the genomes of 1000 actinobacteria strains.</title>
        <authorList>
            <person name="Klenk H.-P."/>
        </authorList>
    </citation>
    <scope>NUCLEOTIDE SEQUENCE [LARGE SCALE GENOMIC DNA]</scope>
    <source>
        <strain evidence="3 4">DSM 41656</strain>
    </source>
</reference>
<name>A0ABT1IV38_9ACTN</name>
<dbReference type="RefSeq" id="WP_253795942.1">
    <property type="nucleotide sequence ID" value="NZ_JAMZDX010000002.1"/>
</dbReference>
<feature type="compositionally biased region" description="Gly residues" evidence="1">
    <location>
        <begin position="389"/>
        <end position="398"/>
    </location>
</feature>
<feature type="compositionally biased region" description="Gly residues" evidence="1">
    <location>
        <begin position="355"/>
        <end position="370"/>
    </location>
</feature>
<evidence type="ECO:0000313" key="3">
    <source>
        <dbReference type="EMBL" id="MCP2308997.1"/>
    </source>
</evidence>
<protein>
    <recommendedName>
        <fullName evidence="2">Outer membrane channel protein CpnT-like N-terminal domain-containing protein</fullName>
    </recommendedName>
</protein>
<evidence type="ECO:0000259" key="2">
    <source>
        <dbReference type="Pfam" id="PF25547"/>
    </source>
</evidence>
<gene>
    <name evidence="3" type="ORF">FHR36_002121</name>
</gene>
<sequence>MELPSELQFVLNLLGIHWPQANEDELNKLADQLKKLASAIDSTQMAGDKALKTLGEVYHGDAADKLAEMWSGYAKYSGIVVEACETAAKVLNAAAVVIEVCKGQTIVQLVNIQAQLAASSATFGISTAAVIAMGREIISKILDAAVGQLGQMIARPIADLVDSAVKQVTGTAPASSSGQGFGLDMAAMAACAAELRRHGDDIDAHGNSFRRIVDSLDVGNPSDMFGKIAVEAAKQIAQAVGQEILNRLLGNYRGTADKMDTVLHRLGDQEDSHLREMNAIGSHTASPLSPLKLAGGVAATAAAGHGDPGLSAFDSLRPHLPGGGGIGGTGGHGGLDGAGFGSKLGVLGGVHAGQAGAGGHGGGPDLGSGGDHTAASGQQLRLGVTPGSFAGGSGGGSRGNRIPAQTDLSEAGGGSHSGSTAGSNGVVGATGSGTRQASAPPPGMMGGMMGGAHYGGGGHGGGSGGGQVRAAAGAQRGRRRDEDDEEKRSDAPVGENPEDQDGDPGDHLRNLGHFQPPHTEEYLAD</sequence>